<evidence type="ECO:0000256" key="1">
    <source>
        <dbReference type="SAM" id="Phobius"/>
    </source>
</evidence>
<evidence type="ECO:0000313" key="4">
    <source>
        <dbReference type="Proteomes" id="UP000622405"/>
    </source>
</evidence>
<dbReference type="NCBIfam" id="TIGR00254">
    <property type="entry name" value="GGDEF"/>
    <property type="match status" value="1"/>
</dbReference>
<feature type="transmembrane region" description="Helical" evidence="1">
    <location>
        <begin position="130"/>
        <end position="149"/>
    </location>
</feature>
<dbReference type="CDD" id="cd01949">
    <property type="entry name" value="GGDEF"/>
    <property type="match status" value="1"/>
</dbReference>
<dbReference type="RefSeq" id="WP_186895016.1">
    <property type="nucleotide sequence ID" value="NZ_WJBE01000017.1"/>
</dbReference>
<proteinExistence type="predicted"/>
<protein>
    <submittedName>
        <fullName evidence="3">Diguanylate cyclase</fullName>
    </submittedName>
</protein>
<sequence>MAISEKPLFKKLIQFLKEDSILNQTVKNEMLTKNMQRIIGFELVTLLVNLTVIAILSFAFQPTTSVETWWANRIVMLHSVSAIWVSLMCLITMYGNRKKNRLFNTKIIQNIFFMYILVFGIALVTVDQAITSNITPFLLVCTIIGVFILNRPIDAFVQYLVAYIFFFIAIAQYQTEPAVLTSNRLNGLVFVAIGICATTLIWYSERSNILQKREILDQQKKLESVAYYDDLTGLINRRKWIELLNEEIERMKRYRHSSSILLLDIDNFKVINDQYGHPIGDIVLQEIAALVKKELRICDRIGRWGGEEFIILLVETPIKEGIAVGEKMRTAIETMAIAVDSHSIKITLSIGVASLDCEKDFLTSYKKVDQALYLAKNNGRNRVEFCQ</sequence>
<dbReference type="Gene3D" id="3.30.70.270">
    <property type="match status" value="1"/>
</dbReference>
<evidence type="ECO:0000313" key="3">
    <source>
        <dbReference type="EMBL" id="MBC3900885.1"/>
    </source>
</evidence>
<accession>A0ABR6Z0V7</accession>
<gene>
    <name evidence="3" type="ORF">GH811_14815</name>
</gene>
<keyword evidence="1" id="KW-0472">Membrane</keyword>
<evidence type="ECO:0000259" key="2">
    <source>
        <dbReference type="PROSITE" id="PS50887"/>
    </source>
</evidence>
<feature type="domain" description="GGDEF" evidence="2">
    <location>
        <begin position="256"/>
        <end position="387"/>
    </location>
</feature>
<keyword evidence="1" id="KW-0812">Transmembrane</keyword>
<dbReference type="InterPro" id="IPR000160">
    <property type="entry name" value="GGDEF_dom"/>
</dbReference>
<feature type="transmembrane region" description="Helical" evidence="1">
    <location>
        <begin position="185"/>
        <end position="203"/>
    </location>
</feature>
<feature type="transmembrane region" description="Helical" evidence="1">
    <location>
        <begin position="107"/>
        <end position="124"/>
    </location>
</feature>
<dbReference type="InterPro" id="IPR050469">
    <property type="entry name" value="Diguanylate_Cyclase"/>
</dbReference>
<organism evidence="3 4">
    <name type="scientific">Acetobacterium malicum</name>
    <dbReference type="NCBI Taxonomy" id="52692"/>
    <lineage>
        <taxon>Bacteria</taxon>
        <taxon>Bacillati</taxon>
        <taxon>Bacillota</taxon>
        <taxon>Clostridia</taxon>
        <taxon>Eubacteriales</taxon>
        <taxon>Eubacteriaceae</taxon>
        <taxon>Acetobacterium</taxon>
    </lineage>
</organism>
<dbReference type="PANTHER" id="PTHR45138">
    <property type="entry name" value="REGULATORY COMPONENTS OF SENSORY TRANSDUCTION SYSTEM"/>
    <property type="match status" value="1"/>
</dbReference>
<keyword evidence="1" id="KW-1133">Transmembrane helix</keyword>
<dbReference type="Proteomes" id="UP000622405">
    <property type="component" value="Unassembled WGS sequence"/>
</dbReference>
<dbReference type="SUPFAM" id="SSF55073">
    <property type="entry name" value="Nucleotide cyclase"/>
    <property type="match status" value="1"/>
</dbReference>
<dbReference type="PROSITE" id="PS50887">
    <property type="entry name" value="GGDEF"/>
    <property type="match status" value="1"/>
</dbReference>
<keyword evidence="4" id="KW-1185">Reference proteome</keyword>
<dbReference type="PANTHER" id="PTHR45138:SF9">
    <property type="entry name" value="DIGUANYLATE CYCLASE DGCM-RELATED"/>
    <property type="match status" value="1"/>
</dbReference>
<dbReference type="InterPro" id="IPR043128">
    <property type="entry name" value="Rev_trsase/Diguanyl_cyclase"/>
</dbReference>
<feature type="transmembrane region" description="Helical" evidence="1">
    <location>
        <begin position="156"/>
        <end position="173"/>
    </location>
</feature>
<dbReference type="Pfam" id="PF00990">
    <property type="entry name" value="GGDEF"/>
    <property type="match status" value="1"/>
</dbReference>
<comment type="caution">
    <text evidence="3">The sequence shown here is derived from an EMBL/GenBank/DDBJ whole genome shotgun (WGS) entry which is preliminary data.</text>
</comment>
<dbReference type="SMART" id="SM00267">
    <property type="entry name" value="GGDEF"/>
    <property type="match status" value="1"/>
</dbReference>
<feature type="transmembrane region" description="Helical" evidence="1">
    <location>
        <begin position="38"/>
        <end position="60"/>
    </location>
</feature>
<reference evidence="3 4" key="1">
    <citation type="journal article" date="2020" name="mSystems">
        <title>Defining Genomic and Predicted Metabolic Features of the Acetobacterium Genus.</title>
        <authorList>
            <person name="Ross D.E."/>
            <person name="Marshall C.W."/>
            <person name="Gulliver D."/>
            <person name="May H.D."/>
            <person name="Norman R.S."/>
        </authorList>
    </citation>
    <scope>NUCLEOTIDE SEQUENCE [LARGE SCALE GENOMIC DNA]</scope>
    <source>
        <strain evidence="3 4">DSM 4132</strain>
    </source>
</reference>
<feature type="transmembrane region" description="Helical" evidence="1">
    <location>
        <begin position="75"/>
        <end position="95"/>
    </location>
</feature>
<name>A0ABR6Z0V7_9FIRM</name>
<dbReference type="EMBL" id="WJBE01000017">
    <property type="protein sequence ID" value="MBC3900885.1"/>
    <property type="molecule type" value="Genomic_DNA"/>
</dbReference>
<dbReference type="InterPro" id="IPR029787">
    <property type="entry name" value="Nucleotide_cyclase"/>
</dbReference>